<keyword evidence="2" id="KW-1185">Reference proteome</keyword>
<dbReference type="HOGENOM" id="CLU_073785_0_1_9"/>
<protein>
    <recommendedName>
        <fullName evidence="3">DUF2935 domain-containing protein</fullName>
    </recommendedName>
</protein>
<dbReference type="AlphaFoldDB" id="C0EGM8"/>
<name>C0EGM8_9FIRM</name>
<comment type="caution">
    <text evidence="1">The sequence shown here is derived from an EMBL/GenBank/DDBJ whole genome shotgun (WGS) entry which is preliminary data.</text>
</comment>
<evidence type="ECO:0008006" key="3">
    <source>
        <dbReference type="Google" id="ProtNLM"/>
    </source>
</evidence>
<evidence type="ECO:0000313" key="1">
    <source>
        <dbReference type="EMBL" id="EEG29371.1"/>
    </source>
</evidence>
<organism evidence="1 2">
    <name type="scientific">[Clostridium] methylpentosum DSM 5476</name>
    <dbReference type="NCBI Taxonomy" id="537013"/>
    <lineage>
        <taxon>Bacteria</taxon>
        <taxon>Bacillati</taxon>
        <taxon>Bacillota</taxon>
        <taxon>Clostridia</taxon>
        <taxon>Eubacteriales</taxon>
        <taxon>Oscillospiraceae</taxon>
        <taxon>Oscillospiraceae incertae sedis</taxon>
    </lineage>
</organism>
<gene>
    <name evidence="1" type="ORF">CLOSTMETH_03021</name>
</gene>
<reference evidence="1 2" key="2">
    <citation type="submission" date="2009-02" db="EMBL/GenBank/DDBJ databases">
        <title>Draft genome sequence of Clostridium methylpentosum (DSM 5476).</title>
        <authorList>
            <person name="Sudarsanam P."/>
            <person name="Ley R."/>
            <person name="Guruge J."/>
            <person name="Turnbaugh P.J."/>
            <person name="Mahowald M."/>
            <person name="Liep D."/>
            <person name="Gordon J."/>
        </authorList>
    </citation>
    <scope>NUCLEOTIDE SEQUENCE [LARGE SCALE GENOMIC DNA]</scope>
    <source>
        <strain evidence="1 2">DSM 5476</strain>
    </source>
</reference>
<reference evidence="1 2" key="1">
    <citation type="submission" date="2009-01" db="EMBL/GenBank/DDBJ databases">
        <authorList>
            <person name="Fulton L."/>
            <person name="Clifton S."/>
            <person name="Fulton B."/>
            <person name="Xu J."/>
            <person name="Minx P."/>
            <person name="Pepin K.H."/>
            <person name="Johnson M."/>
            <person name="Bhonagiri V."/>
            <person name="Nash W.E."/>
            <person name="Mardis E.R."/>
            <person name="Wilson R.K."/>
        </authorList>
    </citation>
    <scope>NUCLEOTIDE SEQUENCE [LARGE SCALE GENOMIC DNA]</scope>
    <source>
        <strain evidence="1 2">DSM 5476</strain>
    </source>
</reference>
<dbReference type="STRING" id="537013.CLOSTMETH_03021"/>
<accession>C0EGM8</accession>
<dbReference type="eggNOG" id="ENOG502Z8AB">
    <property type="taxonomic scope" value="Bacteria"/>
</dbReference>
<dbReference type="Pfam" id="PF11155">
    <property type="entry name" value="DUF2935"/>
    <property type="match status" value="2"/>
</dbReference>
<dbReference type="Gene3D" id="1.20.1260.120">
    <property type="entry name" value="Protein of unknown function DUF2935"/>
    <property type="match status" value="1"/>
</dbReference>
<evidence type="ECO:0000313" key="2">
    <source>
        <dbReference type="Proteomes" id="UP000003340"/>
    </source>
</evidence>
<dbReference type="InterPro" id="IPR021328">
    <property type="entry name" value="CotB-like"/>
</dbReference>
<dbReference type="Proteomes" id="UP000003340">
    <property type="component" value="Unassembled WGS sequence"/>
</dbReference>
<dbReference type="SUPFAM" id="SSF158430">
    <property type="entry name" value="Bacillus cereus metalloprotein-like"/>
    <property type="match status" value="2"/>
</dbReference>
<proteinExistence type="predicted"/>
<dbReference type="EMBL" id="ACEC01000104">
    <property type="protein sequence ID" value="EEG29371.1"/>
    <property type="molecule type" value="Genomic_DNA"/>
</dbReference>
<sequence>MNNNQKYVILSLELHLFFARIMKEHSLFLEAGFTPEGAKFARQAEHFKQQFEMLLSRAVRLSDCIISPEVINSGEIITEFTLTAEKQTQRFTGIQIDKRITQMESKLRSGHNPCVNLELVREVKQLNQTSIRLLNGLIQLKENLIHNVLNCRLFTVNYPLLLKHILREAKLYRTYVTNYENGRDFDCQNMRQIEQFWNQIMMEHALFIRGLLDPSENALIETSDGFAKDYERLLAQSRERSDLALISTTGESLEETLKFRDFKQAGTEGIQDCKIQSIILPLLADHVLREANHYIRLLSN</sequence>